<evidence type="ECO:0000313" key="1">
    <source>
        <dbReference type="EMBL" id="KAF2475779.1"/>
    </source>
</evidence>
<accession>A0ACB6R946</accession>
<keyword evidence="2" id="KW-1185">Reference proteome</keyword>
<sequence length="531" mass="60725">MQAPHPHDFFPEKSDSELQDLNERVLASMAYRRSLFGSQHSTTILEENPDERYNNPPKPSSTSSISTHQRSGRSSAQSDAELFSDATSVDSNEWRSAGTPHGFETGLNLDHPMNTWPDVPPPDNGIAYNPLHSQEALRLSEERTPTATRDQILRPGRGTRPGNCNRFCTYCFERAIYISFGTKHDWKRHEDVFHETGFEWHCCAPSCSRILECEQYLKRHFKDDHRGQPVSFKKISLPPKRIYACGFENCRKITQSWTARCNDVHSCMQEAGAVWSYTRKMLNLLRYPEVCTLWKEVRSHWCEKVGIDASQLRWDPDTSHNLRIQLECLDFGGDLRDFLERVFKAGVPKGNEQRSDLFTASPSPLNAPYPPMDTFGTAPAVFGQELHFEPLLPQFSESHIPSTAEVLYPSSTYASHPPQHRNSVVMLDAPQNPSERPQNDRSLVPSDQEDMLSWQEFLYTHEYCTNTTPPLSGPPTEPSTTRPSPSRTLRRRSRSWSWLSSRRTQQVHQPIVTSHPDLALNYRLPTSTPRS</sequence>
<comment type="caution">
    <text evidence="1">The sequence shown here is derived from an EMBL/GenBank/DDBJ whole genome shotgun (WGS) entry which is preliminary data.</text>
</comment>
<dbReference type="Proteomes" id="UP000799755">
    <property type="component" value="Unassembled WGS sequence"/>
</dbReference>
<organism evidence="1 2">
    <name type="scientific">Lindgomyces ingoldianus</name>
    <dbReference type="NCBI Taxonomy" id="673940"/>
    <lineage>
        <taxon>Eukaryota</taxon>
        <taxon>Fungi</taxon>
        <taxon>Dikarya</taxon>
        <taxon>Ascomycota</taxon>
        <taxon>Pezizomycotina</taxon>
        <taxon>Dothideomycetes</taxon>
        <taxon>Pleosporomycetidae</taxon>
        <taxon>Pleosporales</taxon>
        <taxon>Lindgomycetaceae</taxon>
        <taxon>Lindgomyces</taxon>
    </lineage>
</organism>
<proteinExistence type="predicted"/>
<dbReference type="EMBL" id="MU003495">
    <property type="protein sequence ID" value="KAF2475779.1"/>
    <property type="molecule type" value="Genomic_DNA"/>
</dbReference>
<name>A0ACB6R946_9PLEO</name>
<gene>
    <name evidence="1" type="ORF">BDR25DRAFT_310253</name>
</gene>
<protein>
    <submittedName>
        <fullName evidence="1">Uncharacterized protein</fullName>
    </submittedName>
</protein>
<reference evidence="1" key="1">
    <citation type="journal article" date="2020" name="Stud. Mycol.">
        <title>101 Dothideomycetes genomes: a test case for predicting lifestyles and emergence of pathogens.</title>
        <authorList>
            <person name="Haridas S."/>
            <person name="Albert R."/>
            <person name="Binder M."/>
            <person name="Bloem J."/>
            <person name="Labutti K."/>
            <person name="Salamov A."/>
            <person name="Andreopoulos B."/>
            <person name="Baker S."/>
            <person name="Barry K."/>
            <person name="Bills G."/>
            <person name="Bluhm B."/>
            <person name="Cannon C."/>
            <person name="Castanera R."/>
            <person name="Culley D."/>
            <person name="Daum C."/>
            <person name="Ezra D."/>
            <person name="Gonzalez J."/>
            <person name="Henrissat B."/>
            <person name="Kuo A."/>
            <person name="Liang C."/>
            <person name="Lipzen A."/>
            <person name="Lutzoni F."/>
            <person name="Magnuson J."/>
            <person name="Mondo S."/>
            <person name="Nolan M."/>
            <person name="Ohm R."/>
            <person name="Pangilinan J."/>
            <person name="Park H.-J."/>
            <person name="Ramirez L."/>
            <person name="Alfaro M."/>
            <person name="Sun H."/>
            <person name="Tritt A."/>
            <person name="Yoshinaga Y."/>
            <person name="Zwiers L.-H."/>
            <person name="Turgeon B."/>
            <person name="Goodwin S."/>
            <person name="Spatafora J."/>
            <person name="Crous P."/>
            <person name="Grigoriev I."/>
        </authorList>
    </citation>
    <scope>NUCLEOTIDE SEQUENCE</scope>
    <source>
        <strain evidence="1">ATCC 200398</strain>
    </source>
</reference>
<evidence type="ECO:0000313" key="2">
    <source>
        <dbReference type="Proteomes" id="UP000799755"/>
    </source>
</evidence>